<keyword evidence="4" id="KW-1185">Reference proteome</keyword>
<name>A0AAD4GDM8_BOLED</name>
<evidence type="ECO:0000313" key="3">
    <source>
        <dbReference type="EMBL" id="KAF8439063.1"/>
    </source>
</evidence>
<feature type="region of interest" description="Disordered" evidence="1">
    <location>
        <begin position="1"/>
        <end position="31"/>
    </location>
</feature>
<protein>
    <recommendedName>
        <fullName evidence="2">DUF7729 domain-containing protein</fullName>
    </recommendedName>
</protein>
<dbReference type="PANTHER" id="PTHR39460:SF1">
    <property type="entry name" value="C6 TRANSCRIPTION FACTOR"/>
    <property type="match status" value="1"/>
</dbReference>
<dbReference type="PANTHER" id="PTHR39460">
    <property type="entry name" value="EXPRESSED PROTEIN"/>
    <property type="match status" value="1"/>
</dbReference>
<feature type="compositionally biased region" description="Basic and acidic residues" evidence="1">
    <location>
        <begin position="12"/>
        <end position="24"/>
    </location>
</feature>
<reference evidence="3" key="1">
    <citation type="submission" date="2019-10" db="EMBL/GenBank/DDBJ databases">
        <authorList>
            <consortium name="DOE Joint Genome Institute"/>
            <person name="Kuo A."/>
            <person name="Miyauchi S."/>
            <person name="Kiss E."/>
            <person name="Drula E."/>
            <person name="Kohler A."/>
            <person name="Sanchez-Garcia M."/>
            <person name="Andreopoulos B."/>
            <person name="Barry K.W."/>
            <person name="Bonito G."/>
            <person name="Buee M."/>
            <person name="Carver A."/>
            <person name="Chen C."/>
            <person name="Cichocki N."/>
            <person name="Clum A."/>
            <person name="Culley D."/>
            <person name="Crous P.W."/>
            <person name="Fauchery L."/>
            <person name="Girlanda M."/>
            <person name="Hayes R."/>
            <person name="Keri Z."/>
            <person name="LaButti K."/>
            <person name="Lipzen A."/>
            <person name="Lombard V."/>
            <person name="Magnuson J."/>
            <person name="Maillard F."/>
            <person name="Morin E."/>
            <person name="Murat C."/>
            <person name="Nolan M."/>
            <person name="Ohm R."/>
            <person name="Pangilinan J."/>
            <person name="Pereira M."/>
            <person name="Perotto S."/>
            <person name="Peter M."/>
            <person name="Riley R."/>
            <person name="Sitrit Y."/>
            <person name="Stielow B."/>
            <person name="Szollosi G."/>
            <person name="Zifcakova L."/>
            <person name="Stursova M."/>
            <person name="Spatafora J.W."/>
            <person name="Tedersoo L."/>
            <person name="Vaario L.-M."/>
            <person name="Yamada A."/>
            <person name="Yan M."/>
            <person name="Wang P."/>
            <person name="Xu J."/>
            <person name="Bruns T."/>
            <person name="Baldrian P."/>
            <person name="Vilgalys R."/>
            <person name="Henrissat B."/>
            <person name="Grigoriev I.V."/>
            <person name="Hibbett D."/>
            <person name="Nagy L.G."/>
            <person name="Martin F.M."/>
        </authorList>
    </citation>
    <scope>NUCLEOTIDE SEQUENCE</scope>
    <source>
        <strain evidence="3">BED1</strain>
    </source>
</reference>
<proteinExistence type="predicted"/>
<comment type="caution">
    <text evidence="3">The sequence shown here is derived from an EMBL/GenBank/DDBJ whole genome shotgun (WGS) entry which is preliminary data.</text>
</comment>
<gene>
    <name evidence="3" type="ORF">L210DRAFT_3403451</name>
</gene>
<dbReference type="Proteomes" id="UP001194468">
    <property type="component" value="Unassembled WGS sequence"/>
</dbReference>
<dbReference type="Pfam" id="PF24855">
    <property type="entry name" value="DUF7729"/>
    <property type="match status" value="1"/>
</dbReference>
<dbReference type="AlphaFoldDB" id="A0AAD4GDM8"/>
<evidence type="ECO:0000256" key="1">
    <source>
        <dbReference type="SAM" id="MobiDB-lite"/>
    </source>
</evidence>
<organism evidence="3 4">
    <name type="scientific">Boletus edulis BED1</name>
    <dbReference type="NCBI Taxonomy" id="1328754"/>
    <lineage>
        <taxon>Eukaryota</taxon>
        <taxon>Fungi</taxon>
        <taxon>Dikarya</taxon>
        <taxon>Basidiomycota</taxon>
        <taxon>Agaricomycotina</taxon>
        <taxon>Agaricomycetes</taxon>
        <taxon>Agaricomycetidae</taxon>
        <taxon>Boletales</taxon>
        <taxon>Boletineae</taxon>
        <taxon>Boletaceae</taxon>
        <taxon>Boletoideae</taxon>
        <taxon>Boletus</taxon>
    </lineage>
</organism>
<sequence length="389" mass="42478">MFTPPPSPLPPTRHEPELDTHSLDKVQTGHRPMQDTRVPLLKERIHHSIRWTIILVPLALVLLAAYTRFSVHPAFFDLLSTDGDHEWTTWTNVADWSLHEPHRTASNLLVKKSVPSRLAARDTTTLAPTVPANPVLPTPFPEPFDTTLSANFSTNSCYNFFLNMTQTNAFRACRPFSLLITTSHAFETAQDNIDLMNTDVWGTCNTDISQAQCDANMSWFASSLQSSCQTDLANQVETAVNTLKALHAYDLMRDAACQVDPATDSYCYVEAVANSDPSSYWFYQLPLALPLGPKITTSACNLCTSGLMTLYASALDNANGTSLEGLMQTYNTAAETLDKVCGSSYAKNAQVVNSSLAWMNAGVPSTSWLVVLGLVAGALCGSWGCFAAP</sequence>
<dbReference type="EMBL" id="WHUW01000015">
    <property type="protein sequence ID" value="KAF8439063.1"/>
    <property type="molecule type" value="Genomic_DNA"/>
</dbReference>
<feature type="compositionally biased region" description="Pro residues" evidence="1">
    <location>
        <begin position="1"/>
        <end position="11"/>
    </location>
</feature>
<accession>A0AAD4GDM8</accession>
<evidence type="ECO:0000259" key="2">
    <source>
        <dbReference type="Pfam" id="PF24855"/>
    </source>
</evidence>
<feature type="domain" description="DUF7729" evidence="2">
    <location>
        <begin position="139"/>
        <end position="348"/>
    </location>
</feature>
<evidence type="ECO:0000313" key="4">
    <source>
        <dbReference type="Proteomes" id="UP001194468"/>
    </source>
</evidence>
<reference evidence="3" key="2">
    <citation type="journal article" date="2020" name="Nat. Commun.">
        <title>Large-scale genome sequencing of mycorrhizal fungi provides insights into the early evolution of symbiotic traits.</title>
        <authorList>
            <person name="Miyauchi S."/>
            <person name="Kiss E."/>
            <person name="Kuo A."/>
            <person name="Drula E."/>
            <person name="Kohler A."/>
            <person name="Sanchez-Garcia M."/>
            <person name="Morin E."/>
            <person name="Andreopoulos B."/>
            <person name="Barry K.W."/>
            <person name="Bonito G."/>
            <person name="Buee M."/>
            <person name="Carver A."/>
            <person name="Chen C."/>
            <person name="Cichocki N."/>
            <person name="Clum A."/>
            <person name="Culley D."/>
            <person name="Crous P.W."/>
            <person name="Fauchery L."/>
            <person name="Girlanda M."/>
            <person name="Hayes R.D."/>
            <person name="Keri Z."/>
            <person name="LaButti K."/>
            <person name="Lipzen A."/>
            <person name="Lombard V."/>
            <person name="Magnuson J."/>
            <person name="Maillard F."/>
            <person name="Murat C."/>
            <person name="Nolan M."/>
            <person name="Ohm R.A."/>
            <person name="Pangilinan J."/>
            <person name="Pereira M.F."/>
            <person name="Perotto S."/>
            <person name="Peter M."/>
            <person name="Pfister S."/>
            <person name="Riley R."/>
            <person name="Sitrit Y."/>
            <person name="Stielow J.B."/>
            <person name="Szollosi G."/>
            <person name="Zifcakova L."/>
            <person name="Stursova M."/>
            <person name="Spatafora J.W."/>
            <person name="Tedersoo L."/>
            <person name="Vaario L.M."/>
            <person name="Yamada A."/>
            <person name="Yan M."/>
            <person name="Wang P."/>
            <person name="Xu J."/>
            <person name="Bruns T."/>
            <person name="Baldrian P."/>
            <person name="Vilgalys R."/>
            <person name="Dunand C."/>
            <person name="Henrissat B."/>
            <person name="Grigoriev I.V."/>
            <person name="Hibbett D."/>
            <person name="Nagy L.G."/>
            <person name="Martin F.M."/>
        </authorList>
    </citation>
    <scope>NUCLEOTIDE SEQUENCE</scope>
    <source>
        <strain evidence="3">BED1</strain>
    </source>
</reference>
<dbReference type="InterPro" id="IPR056146">
    <property type="entry name" value="DUF7729"/>
</dbReference>